<protein>
    <submittedName>
        <fullName evidence="1">Uncharacterized protein</fullName>
    </submittedName>
</protein>
<accession>A0A0L7M9I6</accession>
<dbReference type="KEGG" id="pfd:PFDG_05078"/>
<dbReference type="AlphaFoldDB" id="A0A0L7M9I6"/>
<proteinExistence type="predicted"/>
<reference evidence="2" key="1">
    <citation type="submission" date="2006-09" db="EMBL/GenBank/DDBJ databases">
        <title>Annotation of Plasmodium falciparum Dd2.</title>
        <authorList>
            <consortium name="The Broad Institute Genome Sequencing Platform"/>
            <person name="Volkman S.K."/>
            <person name="Neafsey D.E."/>
            <person name="Dash A.P."/>
            <person name="Chitnis C.E."/>
            <person name="Hartl D.L."/>
            <person name="Young S.K."/>
            <person name="Zeng Q."/>
            <person name="Koehrsen M."/>
            <person name="Alvarado L."/>
            <person name="Berlin A."/>
            <person name="Borenstein D."/>
            <person name="Chapman S.B."/>
            <person name="Chen Z."/>
            <person name="Engels R."/>
            <person name="Freedman E."/>
            <person name="Gellesch M."/>
            <person name="Goldberg J."/>
            <person name="Griggs A."/>
            <person name="Gujja S."/>
            <person name="Heilman E.R."/>
            <person name="Heiman D.I."/>
            <person name="Howarth C."/>
            <person name="Jen D."/>
            <person name="Larson L."/>
            <person name="Mehta T."/>
            <person name="Neiman D."/>
            <person name="Park D."/>
            <person name="Pearson M."/>
            <person name="Roberts A."/>
            <person name="Saif S."/>
            <person name="Shea T."/>
            <person name="Shenoy N."/>
            <person name="Sisk P."/>
            <person name="Stolte C."/>
            <person name="Sykes S."/>
            <person name="Walk T."/>
            <person name="White J."/>
            <person name="Yandava C."/>
            <person name="Haas B."/>
            <person name="Henn M.R."/>
            <person name="Nusbaum C."/>
            <person name="Birren B."/>
        </authorList>
    </citation>
    <scope>NUCLEOTIDE SEQUENCE [LARGE SCALE GENOMIC DNA]</scope>
</reference>
<dbReference type="EMBL" id="GG702604">
    <property type="protein sequence ID" value="KOB89529.1"/>
    <property type="molecule type" value="Genomic_DNA"/>
</dbReference>
<reference evidence="2" key="2">
    <citation type="submission" date="2006-09" db="EMBL/GenBank/DDBJ databases">
        <title>The genome sequence of Plasmodium falciparum Dd2.</title>
        <authorList>
            <consortium name="The Broad Institute Genome Sequencing Platform"/>
            <person name="Birren B."/>
            <person name="Lander E."/>
            <person name="Galagan J."/>
            <person name="Nusbaum C."/>
            <person name="Devon K."/>
            <person name="Henn M."/>
            <person name="Jaffe D."/>
            <person name="Butler J."/>
            <person name="Alvarez P."/>
            <person name="Gnerre S."/>
            <person name="Grabherr M."/>
            <person name="Kleber M."/>
            <person name="Mauceli E."/>
            <person name="Brockman W."/>
            <person name="MacCallum I.A."/>
            <person name="Rounsley S."/>
            <person name="Young S."/>
            <person name="LaButti K."/>
            <person name="Pushparaj V."/>
            <person name="DeCaprio D."/>
            <person name="Crawford M."/>
            <person name="Koehrsen M."/>
            <person name="Engels R."/>
            <person name="Montgomery P."/>
            <person name="Pearson M."/>
            <person name="Howarth C."/>
            <person name="Larson L."/>
            <person name="Luoma S."/>
            <person name="White J."/>
            <person name="Kodira C."/>
            <person name="Zeng Q."/>
            <person name="O'Leary S."/>
            <person name="Yandava C."/>
            <person name="Alvarado L."/>
            <person name="Wirth D."/>
            <person name="Volkman S."/>
            <person name="Hartl D."/>
        </authorList>
    </citation>
    <scope>NUCLEOTIDE SEQUENCE [LARGE SCALE GENOMIC DNA]</scope>
</reference>
<name>A0A0L7M9I6_PLAF4</name>
<evidence type="ECO:0000313" key="1">
    <source>
        <dbReference type="EMBL" id="KOB89529.1"/>
    </source>
</evidence>
<organism evidence="1 2">
    <name type="scientific">Plasmodium falciparum (isolate Dd2)</name>
    <dbReference type="NCBI Taxonomy" id="57267"/>
    <lineage>
        <taxon>Eukaryota</taxon>
        <taxon>Sar</taxon>
        <taxon>Alveolata</taxon>
        <taxon>Apicomplexa</taxon>
        <taxon>Aconoidasida</taxon>
        <taxon>Haemosporida</taxon>
        <taxon>Plasmodiidae</taxon>
        <taxon>Plasmodium</taxon>
        <taxon>Plasmodium (Laverania)</taxon>
    </lineage>
</organism>
<gene>
    <name evidence="1" type="ORF">PFDG_05078</name>
</gene>
<sequence>MSQIIIEHKIAQEKKIDENVFNNKNDKDDKDLYKEELYFSRKNPFSFLVDVHHNGTRLSLRD</sequence>
<dbReference type="Proteomes" id="UP000054282">
    <property type="component" value="Unassembled WGS sequence"/>
</dbReference>
<evidence type="ECO:0000313" key="2">
    <source>
        <dbReference type="Proteomes" id="UP000054282"/>
    </source>
</evidence>